<organism evidence="2 3">
    <name type="scientific">Leptotrombidium deliense</name>
    <dbReference type="NCBI Taxonomy" id="299467"/>
    <lineage>
        <taxon>Eukaryota</taxon>
        <taxon>Metazoa</taxon>
        <taxon>Ecdysozoa</taxon>
        <taxon>Arthropoda</taxon>
        <taxon>Chelicerata</taxon>
        <taxon>Arachnida</taxon>
        <taxon>Acari</taxon>
        <taxon>Acariformes</taxon>
        <taxon>Trombidiformes</taxon>
        <taxon>Prostigmata</taxon>
        <taxon>Anystina</taxon>
        <taxon>Parasitengona</taxon>
        <taxon>Trombiculoidea</taxon>
        <taxon>Trombiculidae</taxon>
        <taxon>Leptotrombidium</taxon>
    </lineage>
</organism>
<name>A0A443RTN8_9ACAR</name>
<feature type="non-terminal residue" evidence="2">
    <location>
        <position position="42"/>
    </location>
</feature>
<evidence type="ECO:0000259" key="1">
    <source>
        <dbReference type="Pfam" id="PF21530"/>
    </source>
</evidence>
<protein>
    <submittedName>
        <fullName evidence="2">ATP-dependent DNA helicase PIF1-like protein</fullName>
    </submittedName>
</protein>
<evidence type="ECO:0000313" key="3">
    <source>
        <dbReference type="Proteomes" id="UP000288716"/>
    </source>
</evidence>
<dbReference type="Proteomes" id="UP000288716">
    <property type="component" value="Unassembled WGS sequence"/>
</dbReference>
<reference evidence="2 3" key="1">
    <citation type="journal article" date="2018" name="Gigascience">
        <title>Genomes of trombidid mites reveal novel predicted allergens and laterally-transferred genes associated with secondary metabolism.</title>
        <authorList>
            <person name="Dong X."/>
            <person name="Chaisiri K."/>
            <person name="Xia D."/>
            <person name="Armstrong S.D."/>
            <person name="Fang Y."/>
            <person name="Donnelly M.J."/>
            <person name="Kadowaki T."/>
            <person name="McGarry J.W."/>
            <person name="Darby A.C."/>
            <person name="Makepeace B.L."/>
        </authorList>
    </citation>
    <scope>NUCLEOTIDE SEQUENCE [LARGE SCALE GENOMIC DNA]</scope>
    <source>
        <strain evidence="2">UoL-UT</strain>
    </source>
</reference>
<proteinExistence type="predicted"/>
<gene>
    <name evidence="2" type="ORF">B4U80_03691</name>
</gene>
<dbReference type="VEuPathDB" id="VectorBase:LDEU013324"/>
<keyword evidence="3" id="KW-1185">Reference proteome</keyword>
<accession>A0A443RTN8</accession>
<dbReference type="OrthoDB" id="10053386at2759"/>
<keyword evidence="2" id="KW-0378">Hydrolase</keyword>
<keyword evidence="2" id="KW-0067">ATP-binding</keyword>
<keyword evidence="2" id="KW-0547">Nucleotide-binding</keyword>
<evidence type="ECO:0000313" key="2">
    <source>
        <dbReference type="EMBL" id="RWS18716.1"/>
    </source>
</evidence>
<dbReference type="InterPro" id="IPR049163">
    <property type="entry name" value="Pif1-like_2B_dom"/>
</dbReference>
<dbReference type="GO" id="GO:0004386">
    <property type="term" value="F:helicase activity"/>
    <property type="evidence" value="ECO:0007669"/>
    <property type="project" value="UniProtKB-KW"/>
</dbReference>
<feature type="domain" description="DNA helicase Pif1-like 2B" evidence="1">
    <location>
        <begin position="1"/>
        <end position="21"/>
    </location>
</feature>
<dbReference type="AlphaFoldDB" id="A0A443RTN8"/>
<dbReference type="Pfam" id="PF21530">
    <property type="entry name" value="Pif1_2B_dom"/>
    <property type="match status" value="1"/>
</dbReference>
<keyword evidence="2" id="KW-0347">Helicase</keyword>
<sequence>MLIRTLSVSDGLCNGTRLIVKGIKSRILSCEILTGDKSGKQV</sequence>
<dbReference type="EMBL" id="NCKV01035410">
    <property type="protein sequence ID" value="RWS18716.1"/>
    <property type="molecule type" value="Genomic_DNA"/>
</dbReference>
<comment type="caution">
    <text evidence="2">The sequence shown here is derived from an EMBL/GenBank/DDBJ whole genome shotgun (WGS) entry which is preliminary data.</text>
</comment>